<name>A0AAU8GN87_9CAUD</name>
<evidence type="ECO:0000313" key="1">
    <source>
        <dbReference type="EMBL" id="XCH42074.1"/>
    </source>
</evidence>
<reference evidence="1" key="1">
    <citation type="submission" date="2024-05" db="EMBL/GenBank/DDBJ databases">
        <title>This phage originates from the Bacteriophage catalogue of the Bacteriophage Competence Centre, Department of Microbiology und Biotechnology, Max Rubner-Institut, Kiel, Germany.</title>
        <authorList>
            <person name="Sprotte S."/>
            <person name="Brinks E."/>
        </authorList>
    </citation>
    <scope>NUCLEOTIDE SEQUENCE</scope>
</reference>
<accession>A0AAU8GN87</accession>
<proteinExistence type="predicted"/>
<dbReference type="EMBL" id="PP810245">
    <property type="protein sequence ID" value="XCH42074.1"/>
    <property type="molecule type" value="Genomic_DNA"/>
</dbReference>
<sequence length="36" mass="4311">MAEWLRRRPAKPPYVSSNLMRSSNLLKELLNQFRHA</sequence>
<organism evidence="1">
    <name type="scientific">Salmonella phage PMBT22</name>
    <dbReference type="NCBI Taxonomy" id="3153513"/>
    <lineage>
        <taxon>Viruses</taxon>
        <taxon>Duplodnaviria</taxon>
        <taxon>Heunggongvirae</taxon>
        <taxon>Uroviricota</taxon>
        <taxon>Caudoviricetes</taxon>
    </lineage>
</organism>
<protein>
    <submittedName>
        <fullName evidence="1">Uncharacterized protein</fullName>
    </submittedName>
</protein>